<dbReference type="VEuPathDB" id="VectorBase:RPRC000878"/>
<organism evidence="1 2">
    <name type="scientific">Rhodnius prolixus</name>
    <name type="common">Triatomid bug</name>
    <dbReference type="NCBI Taxonomy" id="13249"/>
    <lineage>
        <taxon>Eukaryota</taxon>
        <taxon>Metazoa</taxon>
        <taxon>Ecdysozoa</taxon>
        <taxon>Arthropoda</taxon>
        <taxon>Hexapoda</taxon>
        <taxon>Insecta</taxon>
        <taxon>Pterygota</taxon>
        <taxon>Neoptera</taxon>
        <taxon>Paraneoptera</taxon>
        <taxon>Hemiptera</taxon>
        <taxon>Heteroptera</taxon>
        <taxon>Panheteroptera</taxon>
        <taxon>Cimicomorpha</taxon>
        <taxon>Reduviidae</taxon>
        <taxon>Triatominae</taxon>
        <taxon>Rhodnius</taxon>
    </lineage>
</organism>
<reference evidence="1" key="1">
    <citation type="submission" date="2015-05" db="UniProtKB">
        <authorList>
            <consortium name="EnsemblMetazoa"/>
        </authorList>
    </citation>
    <scope>IDENTIFICATION</scope>
</reference>
<evidence type="ECO:0000313" key="1">
    <source>
        <dbReference type="EnsemblMetazoa" id="RPRC000878-PA"/>
    </source>
</evidence>
<dbReference type="EMBL" id="ACPB03022330">
    <property type="status" value="NOT_ANNOTATED_CDS"/>
    <property type="molecule type" value="Genomic_DNA"/>
</dbReference>
<protein>
    <submittedName>
        <fullName evidence="1">Uncharacterized protein</fullName>
    </submittedName>
</protein>
<dbReference type="Proteomes" id="UP000015103">
    <property type="component" value="Unassembled WGS sequence"/>
</dbReference>
<dbReference type="AlphaFoldDB" id="T1HA24"/>
<proteinExistence type="predicted"/>
<evidence type="ECO:0000313" key="2">
    <source>
        <dbReference type="Proteomes" id="UP000015103"/>
    </source>
</evidence>
<name>T1HA24_RHOPR</name>
<accession>T1HA24</accession>
<sequence>MDKIHKVCKRRTPQVKVGNWRMRLIYAQSFPYAEDVVLLASSKEHLLHSVAEWCEMLKWKGMALNVSKSNWKDTGINPSGV</sequence>
<dbReference type="InParanoid" id="T1HA24"/>
<dbReference type="HOGENOM" id="CLU_2576831_0_0_1"/>
<keyword evidence="2" id="KW-1185">Reference proteome</keyword>
<dbReference type="EnsemblMetazoa" id="RPRC000878-RA">
    <property type="protein sequence ID" value="RPRC000878-PA"/>
    <property type="gene ID" value="RPRC000878"/>
</dbReference>